<accession>A0A2A5JQV0</accession>
<dbReference type="InterPro" id="IPR009057">
    <property type="entry name" value="Homeodomain-like_sf"/>
</dbReference>
<sequence length="330" mass="37110">MKSCTQVAIVLYKHMLVTSVTLPLEMLKAGQAFAKVHLKEAYIPLEVVLCSSDGEVVRADECMTLEAQSDFSSLPLYDYIIVPSIWRNPRPIVKQHQHLSDSLADAWESGSTLIGVGTGVCFLASSGLLNGHSATTHWHFAKQFSQLYPNVELKPDYFITQSERIYTVASLNALADVIVHIIELLYGTDAAHHVQQNFSHEIRKPYEEQRYLEGAVDRHADEQIAAIQFWLKNNATSEISLPAVAHQFDLSYRTFNRRFKQATGQTAVAYLQQIRVEMCKELLASSNLSIQDIALACGFNSQGQLSRVFRQLMGKSPSTYRAIVRRKLFS</sequence>
<dbReference type="OrthoDB" id="9803764at2"/>
<dbReference type="EMBL" id="NKHF01000043">
    <property type="protein sequence ID" value="PCK31823.1"/>
    <property type="molecule type" value="Genomic_DNA"/>
</dbReference>
<name>A0A2A5JQV0_PSEO7</name>
<dbReference type="PANTHER" id="PTHR43130">
    <property type="entry name" value="ARAC-FAMILY TRANSCRIPTIONAL REGULATOR"/>
    <property type="match status" value="1"/>
</dbReference>
<keyword evidence="1" id="KW-0805">Transcription regulation</keyword>
<protein>
    <submittedName>
        <fullName evidence="4">AraC family transcriptional regulator</fullName>
    </submittedName>
</protein>
<dbReference type="GO" id="GO:0043565">
    <property type="term" value="F:sequence-specific DNA binding"/>
    <property type="evidence" value="ECO:0007669"/>
    <property type="project" value="InterPro"/>
</dbReference>
<evidence type="ECO:0000313" key="5">
    <source>
        <dbReference type="Proteomes" id="UP000228621"/>
    </source>
</evidence>
<dbReference type="InterPro" id="IPR018060">
    <property type="entry name" value="HTH_AraC"/>
</dbReference>
<dbReference type="GO" id="GO:0003700">
    <property type="term" value="F:DNA-binding transcription factor activity"/>
    <property type="evidence" value="ECO:0007669"/>
    <property type="project" value="InterPro"/>
</dbReference>
<keyword evidence="5" id="KW-1185">Reference proteome</keyword>
<dbReference type="PROSITE" id="PS01124">
    <property type="entry name" value="HTH_ARAC_FAMILY_2"/>
    <property type="match status" value="1"/>
</dbReference>
<evidence type="ECO:0000313" key="4">
    <source>
        <dbReference type="EMBL" id="PCK31823.1"/>
    </source>
</evidence>
<keyword evidence="2" id="KW-0804">Transcription</keyword>
<dbReference type="RefSeq" id="WP_099641933.1">
    <property type="nucleotide sequence ID" value="NZ_JAQPZX010000014.1"/>
</dbReference>
<dbReference type="Pfam" id="PF12833">
    <property type="entry name" value="HTH_18"/>
    <property type="match status" value="1"/>
</dbReference>
<evidence type="ECO:0000256" key="2">
    <source>
        <dbReference type="ARBA" id="ARBA00023163"/>
    </source>
</evidence>
<feature type="domain" description="HTH araC/xylS-type" evidence="3">
    <location>
        <begin position="225"/>
        <end position="323"/>
    </location>
</feature>
<reference evidence="5" key="1">
    <citation type="journal article" date="2019" name="Genome Announc.">
        <title>Draft Genome Sequence of Pseudoalteromonas piscicida Strain 36Y ROTHPW, an Hypersaline Seawater Isolate from the South Coast of Sonora, Mexico.</title>
        <authorList>
            <person name="Sanchez-Diaz R."/>
            <person name="Molina-Garza Z.J."/>
            <person name="Cruz-Suarez L.E."/>
            <person name="Selvin J."/>
            <person name="Kiran G.S."/>
            <person name="Ibarra-Gamez J.C."/>
            <person name="Gomez-Gil B."/>
            <person name="Galaviz-Silva L."/>
        </authorList>
    </citation>
    <scope>NUCLEOTIDE SEQUENCE [LARGE SCALE GENOMIC DNA]</scope>
    <source>
        <strain evidence="5">36Y_RITHPW</strain>
    </source>
</reference>
<dbReference type="SMART" id="SM00342">
    <property type="entry name" value="HTH_ARAC"/>
    <property type="match status" value="1"/>
</dbReference>
<dbReference type="CDD" id="cd03138">
    <property type="entry name" value="GATase1_AraC_2"/>
    <property type="match status" value="1"/>
</dbReference>
<proteinExistence type="predicted"/>
<dbReference type="Proteomes" id="UP000228621">
    <property type="component" value="Unassembled WGS sequence"/>
</dbReference>
<dbReference type="Gene3D" id="3.40.50.880">
    <property type="match status" value="1"/>
</dbReference>
<dbReference type="AlphaFoldDB" id="A0A2A5JQV0"/>
<evidence type="ECO:0000259" key="3">
    <source>
        <dbReference type="PROSITE" id="PS01124"/>
    </source>
</evidence>
<organism evidence="4 5">
    <name type="scientific">Pseudoalteromonas piscicida</name>
    <dbReference type="NCBI Taxonomy" id="43662"/>
    <lineage>
        <taxon>Bacteria</taxon>
        <taxon>Pseudomonadati</taxon>
        <taxon>Pseudomonadota</taxon>
        <taxon>Gammaproteobacteria</taxon>
        <taxon>Alteromonadales</taxon>
        <taxon>Pseudoalteromonadaceae</taxon>
        <taxon>Pseudoalteromonas</taxon>
    </lineage>
</organism>
<evidence type="ECO:0000256" key="1">
    <source>
        <dbReference type="ARBA" id="ARBA00023015"/>
    </source>
</evidence>
<gene>
    <name evidence="4" type="ORF">CEX98_10005</name>
</gene>
<dbReference type="InterPro" id="IPR029062">
    <property type="entry name" value="Class_I_gatase-like"/>
</dbReference>
<dbReference type="SUPFAM" id="SSF52317">
    <property type="entry name" value="Class I glutamine amidotransferase-like"/>
    <property type="match status" value="1"/>
</dbReference>
<dbReference type="PANTHER" id="PTHR43130:SF11">
    <property type="entry name" value="TRANSCRIPTIONAL REGULATORY PROTEIN"/>
    <property type="match status" value="1"/>
</dbReference>
<dbReference type="InterPro" id="IPR052158">
    <property type="entry name" value="INH-QAR"/>
</dbReference>
<comment type="caution">
    <text evidence="4">The sequence shown here is derived from an EMBL/GenBank/DDBJ whole genome shotgun (WGS) entry which is preliminary data.</text>
</comment>
<dbReference type="SUPFAM" id="SSF46689">
    <property type="entry name" value="Homeodomain-like"/>
    <property type="match status" value="2"/>
</dbReference>
<dbReference type="Gene3D" id="1.10.10.60">
    <property type="entry name" value="Homeodomain-like"/>
    <property type="match status" value="2"/>
</dbReference>